<protein>
    <submittedName>
        <fullName evidence="1">Uncharacterized protein</fullName>
    </submittedName>
</protein>
<name>A0A6M3LN98_9ZZZZ</name>
<reference evidence="1" key="1">
    <citation type="submission" date="2020-03" db="EMBL/GenBank/DDBJ databases">
        <title>The deep terrestrial virosphere.</title>
        <authorList>
            <person name="Holmfeldt K."/>
            <person name="Nilsson E."/>
            <person name="Simone D."/>
            <person name="Lopez-Fernandez M."/>
            <person name="Wu X."/>
            <person name="de Brujin I."/>
            <person name="Lundin D."/>
            <person name="Andersson A."/>
            <person name="Bertilsson S."/>
            <person name="Dopson M."/>
        </authorList>
    </citation>
    <scope>NUCLEOTIDE SEQUENCE</scope>
    <source>
        <strain evidence="1">MM415B05177</strain>
    </source>
</reference>
<dbReference type="EMBL" id="MT143343">
    <property type="protein sequence ID" value="QJA95779.1"/>
    <property type="molecule type" value="Genomic_DNA"/>
</dbReference>
<accession>A0A6M3LN98</accession>
<proteinExistence type="predicted"/>
<dbReference type="AlphaFoldDB" id="A0A6M3LN98"/>
<organism evidence="1">
    <name type="scientific">viral metagenome</name>
    <dbReference type="NCBI Taxonomy" id="1070528"/>
    <lineage>
        <taxon>unclassified sequences</taxon>
        <taxon>metagenomes</taxon>
        <taxon>organismal metagenomes</taxon>
    </lineage>
</organism>
<evidence type="ECO:0000313" key="1">
    <source>
        <dbReference type="EMBL" id="QJA95779.1"/>
    </source>
</evidence>
<gene>
    <name evidence="1" type="ORF">MM415B05177_0006</name>
</gene>
<sequence length="78" mass="8792">MDCEDCANYQPKGRLVCYDVKLEDGPSDCCWVVVGRISKEYPGGRVESSWNLNGKHAIAKFKDENDACDFAKMKNDNL</sequence>